<gene>
    <name evidence="2" type="ORF">IPV69_22845</name>
</gene>
<dbReference type="Proteomes" id="UP000593765">
    <property type="component" value="Chromosome"/>
</dbReference>
<feature type="domain" description="SprT-like" evidence="1">
    <location>
        <begin position="1"/>
        <end position="143"/>
    </location>
</feature>
<evidence type="ECO:0000313" key="2">
    <source>
        <dbReference type="EMBL" id="QOV89030.1"/>
    </source>
</evidence>
<protein>
    <submittedName>
        <fullName evidence="2">SprT-like domain-containing protein</fullName>
    </submittedName>
</protein>
<dbReference type="InterPro" id="IPR006640">
    <property type="entry name" value="SprT-like_domain"/>
</dbReference>
<sequence length="182" mass="20889">MNPLDARHLALNLMARHGLHDWRFEFDNARRRFGCCKYRAKVISLSRPLTLLNQEPQITDTILHEIAHALTPGDGHGSKWRAACVRLGARPQRCYGDTEVTSPPRRPAAYRYGCGPCAWWVDRRRLVANRYVCGKCGGKLIYHHKATGRAFRVEPFQRGSRLVEVVPDRTPQLQLPQPQNWP</sequence>
<evidence type="ECO:0000259" key="1">
    <source>
        <dbReference type="SMART" id="SM00731"/>
    </source>
</evidence>
<dbReference type="Pfam" id="PF10263">
    <property type="entry name" value="SprT-like"/>
    <property type="match status" value="1"/>
</dbReference>
<dbReference type="AlphaFoldDB" id="A0A7M2WWZ9"/>
<dbReference type="KEGG" id="hbs:IPV69_22845"/>
<name>A0A7M2WWZ9_9BACT</name>
<dbReference type="GO" id="GO:0006950">
    <property type="term" value="P:response to stress"/>
    <property type="evidence" value="ECO:0007669"/>
    <property type="project" value="UniProtKB-ARBA"/>
</dbReference>
<organism evidence="2 3">
    <name type="scientific">Humisphaera borealis</name>
    <dbReference type="NCBI Taxonomy" id="2807512"/>
    <lineage>
        <taxon>Bacteria</taxon>
        <taxon>Pseudomonadati</taxon>
        <taxon>Planctomycetota</taxon>
        <taxon>Phycisphaerae</taxon>
        <taxon>Tepidisphaerales</taxon>
        <taxon>Tepidisphaeraceae</taxon>
        <taxon>Humisphaera</taxon>
    </lineage>
</organism>
<dbReference type="RefSeq" id="WP_206292043.1">
    <property type="nucleotide sequence ID" value="NZ_CP063458.1"/>
</dbReference>
<dbReference type="SMART" id="SM00731">
    <property type="entry name" value="SprT"/>
    <property type="match status" value="1"/>
</dbReference>
<dbReference type="EMBL" id="CP063458">
    <property type="protein sequence ID" value="QOV89030.1"/>
    <property type="molecule type" value="Genomic_DNA"/>
</dbReference>
<accession>A0A7M2WWZ9</accession>
<keyword evidence="3" id="KW-1185">Reference proteome</keyword>
<reference evidence="2 3" key="1">
    <citation type="submission" date="2020-10" db="EMBL/GenBank/DDBJ databases">
        <title>Wide distribution of Phycisphaera-like planctomycetes from WD2101 soil group in peatlands and genome analysis of the first cultivated representative.</title>
        <authorList>
            <person name="Dedysh S.N."/>
            <person name="Beletsky A.V."/>
            <person name="Ivanova A."/>
            <person name="Kulichevskaya I.S."/>
            <person name="Suzina N.E."/>
            <person name="Philippov D.A."/>
            <person name="Rakitin A.L."/>
            <person name="Mardanov A.V."/>
            <person name="Ravin N.V."/>
        </authorList>
    </citation>
    <scope>NUCLEOTIDE SEQUENCE [LARGE SCALE GENOMIC DNA]</scope>
    <source>
        <strain evidence="2 3">M1803</strain>
    </source>
</reference>
<evidence type="ECO:0000313" key="3">
    <source>
        <dbReference type="Proteomes" id="UP000593765"/>
    </source>
</evidence>
<proteinExistence type="predicted"/>